<gene>
    <name evidence="1" type="ordered locus">Sta7437_4319</name>
</gene>
<evidence type="ECO:0008006" key="3">
    <source>
        <dbReference type="Google" id="ProtNLM"/>
    </source>
</evidence>
<keyword evidence="2" id="KW-1185">Reference proteome</keyword>
<proteinExistence type="predicted"/>
<dbReference type="eggNOG" id="ENOG5032Y40">
    <property type="taxonomic scope" value="Bacteria"/>
</dbReference>
<organism evidence="1 2">
    <name type="scientific">Stanieria cyanosphaera (strain ATCC 29371 / PCC 7437)</name>
    <dbReference type="NCBI Taxonomy" id="111780"/>
    <lineage>
        <taxon>Bacteria</taxon>
        <taxon>Bacillati</taxon>
        <taxon>Cyanobacteriota</taxon>
        <taxon>Cyanophyceae</taxon>
        <taxon>Pleurocapsales</taxon>
        <taxon>Dermocarpellaceae</taxon>
        <taxon>Stanieria</taxon>
    </lineage>
</organism>
<reference evidence="2" key="1">
    <citation type="journal article" date="2013" name="Proc. Natl. Acad. Sci. U.S.A.">
        <title>Improving the coverage of the cyanobacterial phylum using diversity-driven genome sequencing.</title>
        <authorList>
            <person name="Shih P.M."/>
            <person name="Wu D."/>
            <person name="Latifi A."/>
            <person name="Axen S.D."/>
            <person name="Fewer D.P."/>
            <person name="Talla E."/>
            <person name="Calteau A."/>
            <person name="Cai F."/>
            <person name="Tandeau de Marsac N."/>
            <person name="Rippka R."/>
            <person name="Herdman M."/>
            <person name="Sivonen K."/>
            <person name="Coursin T."/>
            <person name="Laurent T."/>
            <person name="Goodwin L."/>
            <person name="Nolan M."/>
            <person name="Davenport K.W."/>
            <person name="Han C.S."/>
            <person name="Rubin E.M."/>
            <person name="Eisen J.A."/>
            <person name="Woyke T."/>
            <person name="Gugger M."/>
            <person name="Kerfeld C.A."/>
        </authorList>
    </citation>
    <scope>NUCLEOTIDE SEQUENCE [LARGE SCALE GENOMIC DNA]</scope>
    <source>
        <strain evidence="2">ATCC 29371 / PCC 7437</strain>
    </source>
</reference>
<sequence>MFKVVYQNSEQEFERWTEALDYAKALIPNCKSLFADIRIYHEKELIWIYSRSHKYPQYIGAGTYDRLARLFILETMEEEEEKRR</sequence>
<dbReference type="Proteomes" id="UP000010473">
    <property type="component" value="Chromosome"/>
</dbReference>
<dbReference type="OrthoDB" id="531324at2"/>
<evidence type="ECO:0000313" key="2">
    <source>
        <dbReference type="Proteomes" id="UP000010473"/>
    </source>
</evidence>
<protein>
    <recommendedName>
        <fullName evidence="3">PH domain-containing protein</fullName>
    </recommendedName>
</protein>
<dbReference type="HOGENOM" id="CLU_2525921_0_0_3"/>
<name>K9XZ44_STAC7</name>
<dbReference type="AlphaFoldDB" id="K9XZ44"/>
<dbReference type="RefSeq" id="WP_015195442.1">
    <property type="nucleotide sequence ID" value="NC_019748.1"/>
</dbReference>
<dbReference type="EMBL" id="CP003653">
    <property type="protein sequence ID" value="AFZ37788.1"/>
    <property type="molecule type" value="Genomic_DNA"/>
</dbReference>
<dbReference type="KEGG" id="scs:Sta7437_4319"/>
<accession>K9XZ44</accession>
<evidence type="ECO:0000313" key="1">
    <source>
        <dbReference type="EMBL" id="AFZ37788.1"/>
    </source>
</evidence>